<dbReference type="Gene3D" id="2.60.40.4270">
    <property type="entry name" value="Listeria-Bacteroides repeat domain"/>
    <property type="match status" value="2"/>
</dbReference>
<dbReference type="OrthoDB" id="900053at2"/>
<dbReference type="InterPro" id="IPR008964">
    <property type="entry name" value="Invasin/intimin_cell_adhesion"/>
</dbReference>
<dbReference type="AlphaFoldDB" id="A0A3S0I8H6"/>
<evidence type="ECO:0000313" key="3">
    <source>
        <dbReference type="EMBL" id="RTE06755.1"/>
    </source>
</evidence>
<evidence type="ECO:0000313" key="4">
    <source>
        <dbReference type="Proteomes" id="UP000276128"/>
    </source>
</evidence>
<sequence>MSKNMTNGERTRMTTMRRNALTKAVGVMLSFVLMMALLVPYGGGTAYARPNPVAPPYTGPLNWLDYTAAGTMGSIAYTLTFDGDGNLIMPRVNAALGGNANVGSGSILKISPDDQSVTDITYNAGATYPVGIAFGTNGGIYVTDNNKNSGGDISSNVSRVLKLKKSTNPWTWEDITYNLTMRYVMGVAEDPNGNLYVVDTDMTTSTKSTVAKPKVWKLPSGQTTWEDISDPTFPNMIGFDLATDGDGTLYVSMVPTSGMMSGGGKILKREAGASGWTDITPSPQGTSLFIPYGIAVDRSATLYTINLTTASVKKLAYHGGSDDWTDVPAILDSNSQISTIDVAVDSQGYIYGSNSLRGNIVVLRSTVTYNGNGNTSGTVPGKIAYKPNESAVVAGQGSLLKTNNTFAGWATSPTATTAVYAAGDTIPMTQSISLYAVWTPIPTYTVTYQGGVGGSISSPNNETVAQGGSPASVPTVTPDPGYTFLGWSNDEGATYLSNTELASVVVNANTTYTAYFQPPVTLTRLELDSEAYSLYIGDTHETVVTAVYSDQSTQNVSSGALYTSNNTNIATVDAATGLVTAVANGQADITAEYEGQQAIATVTVSTRPEPESDSGNYSAPPSDPGVDIIIDGVKLDQLAKAQQTTVDGRKETTVVLDSAKVSDKLSRDNSKKLTIPVSGDSAVVIGQLDGSLLKALETHGAQIEIATDRGSYTLPASQVNIAGMAEKFGADVKLEDLSVRIQISNASGDRKAQVQAVAQANELELVAPPVDFDIVVSYKGQTMTLNTFRSYVERTITIPNDVNPNQITTAVVVDADGTVRHVPTKVIVEGDRRFARINSLTNSTYAVVWHPLEFSDVAKHWAKDAVNNMGSRMIIEGADNGWFNPDQDITRAEFAAILVRGLGLKLDGGATPFSDVKAQDWYSSAVSTAYGYSLIAGFEDGTFRPNDRVTREQAMVMITKAMRITGLTSKTSDTITALNSYADAEQLSSWARDSVADSIQAGLVSGRSSGHLAPKDYITRAEVAAIMQRLLQKSELI</sequence>
<dbReference type="InterPro" id="IPR051465">
    <property type="entry name" value="Cell_Envelope_Struct_Comp"/>
</dbReference>
<dbReference type="PANTHER" id="PTHR43308">
    <property type="entry name" value="OUTER MEMBRANE PROTEIN ALPHA-RELATED"/>
    <property type="match status" value="1"/>
</dbReference>
<dbReference type="EMBL" id="RXHU01000072">
    <property type="protein sequence ID" value="RTE06755.1"/>
    <property type="molecule type" value="Genomic_DNA"/>
</dbReference>
<feature type="domain" description="SLH" evidence="2">
    <location>
        <begin position="909"/>
        <end position="972"/>
    </location>
</feature>
<dbReference type="Pfam" id="PF09479">
    <property type="entry name" value="Flg_new"/>
    <property type="match status" value="1"/>
</dbReference>
<feature type="domain" description="SLH" evidence="2">
    <location>
        <begin position="978"/>
        <end position="1037"/>
    </location>
</feature>
<feature type="domain" description="SLH" evidence="2">
    <location>
        <begin position="849"/>
        <end position="908"/>
    </location>
</feature>
<reference evidence="3 4" key="1">
    <citation type="submission" date="2018-12" db="EMBL/GenBank/DDBJ databases">
        <title>Bacillus ochoae sp. nov., Paenibacillus whitsoniae sp. nov., Paenibacillus spiritus sp. nov. Isolated from the Mars Exploration Rover during spacecraft assembly.</title>
        <authorList>
            <person name="Seuylemezian A."/>
            <person name="Vaishampayan P."/>
        </authorList>
    </citation>
    <scope>NUCLEOTIDE SEQUENCE [LARGE SCALE GENOMIC DNA]</scope>
    <source>
        <strain evidence="3 4">MER 54</strain>
    </source>
</reference>
<dbReference type="Gene3D" id="2.60.40.1080">
    <property type="match status" value="1"/>
</dbReference>
<evidence type="ECO:0000259" key="2">
    <source>
        <dbReference type="PROSITE" id="PS51272"/>
    </source>
</evidence>
<evidence type="ECO:0000256" key="1">
    <source>
        <dbReference type="ARBA" id="ARBA00004196"/>
    </source>
</evidence>
<dbReference type="SMART" id="SM00635">
    <property type="entry name" value="BID_2"/>
    <property type="match status" value="1"/>
</dbReference>
<gene>
    <name evidence="3" type="ORF">EJQ19_22400</name>
</gene>
<dbReference type="Gene3D" id="2.120.10.30">
    <property type="entry name" value="TolB, C-terminal domain"/>
    <property type="match status" value="1"/>
</dbReference>
<dbReference type="GO" id="GO:0030313">
    <property type="term" value="C:cell envelope"/>
    <property type="evidence" value="ECO:0007669"/>
    <property type="project" value="UniProtKB-SubCell"/>
</dbReference>
<dbReference type="Pfam" id="PF00395">
    <property type="entry name" value="SLH"/>
    <property type="match status" value="3"/>
</dbReference>
<dbReference type="InterPro" id="IPR013378">
    <property type="entry name" value="InlB-like_B-rpt"/>
</dbReference>
<proteinExistence type="predicted"/>
<dbReference type="InterPro" id="IPR001119">
    <property type="entry name" value="SLH_dom"/>
</dbReference>
<dbReference type="SUPFAM" id="SSF49373">
    <property type="entry name" value="Invasin/intimin cell-adhesion fragments"/>
    <property type="match status" value="1"/>
</dbReference>
<dbReference type="Pfam" id="PF18998">
    <property type="entry name" value="Flg_new_2"/>
    <property type="match status" value="1"/>
</dbReference>
<name>A0A3S0I8H6_9BACL</name>
<dbReference type="InterPro" id="IPR044060">
    <property type="entry name" value="Bacterial_rp_domain"/>
</dbReference>
<protein>
    <recommendedName>
        <fullName evidence="2">SLH domain-containing protein</fullName>
    </recommendedName>
</protein>
<dbReference type="SUPFAM" id="SSF63829">
    <property type="entry name" value="Calcium-dependent phosphotriesterase"/>
    <property type="match status" value="1"/>
</dbReference>
<comment type="subcellular location">
    <subcellularLocation>
        <location evidence="1">Cell envelope</location>
    </subcellularLocation>
</comment>
<dbReference type="InterPro" id="IPR042229">
    <property type="entry name" value="Listeria/Bacterioides_rpt_sf"/>
</dbReference>
<comment type="caution">
    <text evidence="3">The sequence shown here is derived from an EMBL/GenBank/DDBJ whole genome shotgun (WGS) entry which is preliminary data.</text>
</comment>
<dbReference type="InterPro" id="IPR003343">
    <property type="entry name" value="Big_2"/>
</dbReference>
<accession>A0A3S0I8H6</accession>
<dbReference type="Proteomes" id="UP000276128">
    <property type="component" value="Unassembled WGS sequence"/>
</dbReference>
<keyword evidence="4" id="KW-1185">Reference proteome</keyword>
<dbReference type="InterPro" id="IPR011042">
    <property type="entry name" value="6-blade_b-propeller_TolB-like"/>
</dbReference>
<dbReference type="PROSITE" id="PS51272">
    <property type="entry name" value="SLH"/>
    <property type="match status" value="3"/>
</dbReference>
<dbReference type="PANTHER" id="PTHR43308:SF5">
    <property type="entry name" value="S-LAYER PROTEIN _ PEPTIDOGLYCAN ENDO-BETA-N-ACETYLGLUCOSAMINIDASE"/>
    <property type="match status" value="1"/>
</dbReference>
<dbReference type="Pfam" id="PF02368">
    <property type="entry name" value="Big_2"/>
    <property type="match status" value="1"/>
</dbReference>
<organism evidence="3 4">
    <name type="scientific">Paenibacillus whitsoniae</name>
    <dbReference type="NCBI Taxonomy" id="2496558"/>
    <lineage>
        <taxon>Bacteria</taxon>
        <taxon>Bacillati</taxon>
        <taxon>Bacillota</taxon>
        <taxon>Bacilli</taxon>
        <taxon>Bacillales</taxon>
        <taxon>Paenibacillaceae</taxon>
        <taxon>Paenibacillus</taxon>
    </lineage>
</organism>